<feature type="transmembrane region" description="Helical" evidence="1">
    <location>
        <begin position="436"/>
        <end position="458"/>
    </location>
</feature>
<keyword evidence="3" id="KW-1185">Reference proteome</keyword>
<feature type="transmembrane region" description="Helical" evidence="1">
    <location>
        <begin position="538"/>
        <end position="564"/>
    </location>
</feature>
<dbReference type="AlphaFoldDB" id="A0A135U0K9"/>
<dbReference type="Proteomes" id="UP000070121">
    <property type="component" value="Unassembled WGS sequence"/>
</dbReference>
<comment type="caution">
    <text evidence="2">The sequence shown here is derived from an EMBL/GenBank/DDBJ whole genome shotgun (WGS) entry which is preliminary data.</text>
</comment>
<sequence length="588" mass="66816">MGAVELIGDLLYLVGFLLTFLGSLFQPRALFNRIFRAAKTAELYSSDPWIHLDQPGRYIGIWDDPGSAFTQTDIENSFTFRSDVDNDADSTQIESFMSGIPPQRHGTTRVFLQEMPSDDVRENDSTSGDDFPYRFPSLANNTAGFLSLITNQPYARPFRWYRMESFDLVERMEEVNGRDRLGWVNVVRYLRFQDTGNILQEFIICRTRINRDWTVLDRSLLEEEFGLHQATASFASQLCELNAMYRHLKTPSKLEKAFSLQFCHANLLLFTRFLLRFEEGFKKHKGVYTTRAKLQQGNVEKITGDYQLIQQFSEIGDRMLVVVESLVEILKNAITSPTTPSTPTRETNITTTPTSENTEIAAIEFELSLHCKQMRGSLSRLSAAMEHDLRLLELRREVKQTDDVQQLSLLATIFLPLSISAGILSMQTRFKDLGALLYDLFGVMTLLGALALCSILVLNSVKFGTRHLAQIDMIAYWNMNSVEDIAKQKHQLAMYVLFRKVASILWWLGLGLFSILIVVSFLVGMFRDINLGARMLGYGTAILSLPIVIAVILAFLVSAVAKVLKRQDKAEKMGPLSRIVKFRKVSAW</sequence>
<reference evidence="2 3" key="1">
    <citation type="submission" date="2014-02" db="EMBL/GenBank/DDBJ databases">
        <title>The genome sequence of Colletotrichum salicis CBS 607.94.</title>
        <authorList>
            <person name="Baroncelli R."/>
            <person name="Thon M.R."/>
        </authorList>
    </citation>
    <scope>NUCLEOTIDE SEQUENCE [LARGE SCALE GENOMIC DNA]</scope>
    <source>
        <strain evidence="2 3">CBS 607.94</strain>
    </source>
</reference>
<evidence type="ECO:0000313" key="3">
    <source>
        <dbReference type="Proteomes" id="UP000070121"/>
    </source>
</evidence>
<feature type="transmembrane region" description="Helical" evidence="1">
    <location>
        <begin position="404"/>
        <end position="424"/>
    </location>
</feature>
<proteinExistence type="predicted"/>
<organism evidence="2 3">
    <name type="scientific">Colletotrichum salicis</name>
    <dbReference type="NCBI Taxonomy" id="1209931"/>
    <lineage>
        <taxon>Eukaryota</taxon>
        <taxon>Fungi</taxon>
        <taxon>Dikarya</taxon>
        <taxon>Ascomycota</taxon>
        <taxon>Pezizomycotina</taxon>
        <taxon>Sordariomycetes</taxon>
        <taxon>Hypocreomycetidae</taxon>
        <taxon>Glomerellales</taxon>
        <taxon>Glomerellaceae</taxon>
        <taxon>Colletotrichum</taxon>
        <taxon>Colletotrichum acutatum species complex</taxon>
    </lineage>
</organism>
<dbReference type="EMBL" id="JFFI01001811">
    <property type="protein sequence ID" value="KXH53939.1"/>
    <property type="molecule type" value="Genomic_DNA"/>
</dbReference>
<dbReference type="STRING" id="1209931.A0A135U0K9"/>
<protein>
    <submittedName>
        <fullName evidence="2">Uncharacterized protein</fullName>
    </submittedName>
</protein>
<evidence type="ECO:0000313" key="2">
    <source>
        <dbReference type="EMBL" id="KXH53939.1"/>
    </source>
</evidence>
<feature type="transmembrane region" description="Helical" evidence="1">
    <location>
        <begin position="504"/>
        <end position="526"/>
    </location>
</feature>
<evidence type="ECO:0000256" key="1">
    <source>
        <dbReference type="SAM" id="Phobius"/>
    </source>
</evidence>
<accession>A0A135U0K9</accession>
<dbReference type="OrthoDB" id="3231000at2759"/>
<keyword evidence="1" id="KW-0472">Membrane</keyword>
<name>A0A135U0K9_9PEZI</name>
<keyword evidence="1" id="KW-0812">Transmembrane</keyword>
<keyword evidence="1" id="KW-1133">Transmembrane helix</keyword>
<feature type="transmembrane region" description="Helical" evidence="1">
    <location>
        <begin position="6"/>
        <end position="25"/>
    </location>
</feature>
<gene>
    <name evidence="2" type="ORF">CSAL01_04038</name>
</gene>